<comment type="caution">
    <text evidence="1">The sequence shown here is derived from an EMBL/GenBank/DDBJ whole genome shotgun (WGS) entry which is preliminary data.</text>
</comment>
<gene>
    <name evidence="1" type="ORF">KFK09_018668</name>
</gene>
<proteinExistence type="predicted"/>
<reference evidence="1" key="1">
    <citation type="journal article" date="2022" name="Front. Genet.">
        <title>Chromosome-Scale Assembly of the Dendrobium nobile Genome Provides Insights Into the Molecular Mechanism of the Biosynthesis of the Medicinal Active Ingredient of Dendrobium.</title>
        <authorList>
            <person name="Xu Q."/>
            <person name="Niu S.-C."/>
            <person name="Li K.-L."/>
            <person name="Zheng P.-J."/>
            <person name="Zhang X.-J."/>
            <person name="Jia Y."/>
            <person name="Liu Y."/>
            <person name="Niu Y.-X."/>
            <person name="Yu L.-H."/>
            <person name="Chen D.-F."/>
            <person name="Zhang G.-Q."/>
        </authorList>
    </citation>
    <scope>NUCLEOTIDE SEQUENCE</scope>
    <source>
        <tissue evidence="1">Leaf</tissue>
    </source>
</reference>
<dbReference type="Proteomes" id="UP000829196">
    <property type="component" value="Unassembled WGS sequence"/>
</dbReference>
<evidence type="ECO:0000313" key="2">
    <source>
        <dbReference type="Proteomes" id="UP000829196"/>
    </source>
</evidence>
<name>A0A8T3AV05_DENNO</name>
<accession>A0A8T3AV05</accession>
<evidence type="ECO:0000313" key="1">
    <source>
        <dbReference type="EMBL" id="KAI0500456.1"/>
    </source>
</evidence>
<sequence length="78" mass="8611">MPIDLLISLLTRTSQAALTPQSIFTPAFDSPFTLCYCFSDHCYLLCARPEPGGEKTKMRTVSALMNLEILSLSRALTV</sequence>
<dbReference type="EMBL" id="JAGYWB010000013">
    <property type="protein sequence ID" value="KAI0500456.1"/>
    <property type="molecule type" value="Genomic_DNA"/>
</dbReference>
<protein>
    <submittedName>
        <fullName evidence="1">Uncharacterized protein</fullName>
    </submittedName>
</protein>
<keyword evidence="2" id="KW-1185">Reference proteome</keyword>
<organism evidence="1 2">
    <name type="scientific">Dendrobium nobile</name>
    <name type="common">Orchid</name>
    <dbReference type="NCBI Taxonomy" id="94219"/>
    <lineage>
        <taxon>Eukaryota</taxon>
        <taxon>Viridiplantae</taxon>
        <taxon>Streptophyta</taxon>
        <taxon>Embryophyta</taxon>
        <taxon>Tracheophyta</taxon>
        <taxon>Spermatophyta</taxon>
        <taxon>Magnoliopsida</taxon>
        <taxon>Liliopsida</taxon>
        <taxon>Asparagales</taxon>
        <taxon>Orchidaceae</taxon>
        <taxon>Epidendroideae</taxon>
        <taxon>Malaxideae</taxon>
        <taxon>Dendrobiinae</taxon>
        <taxon>Dendrobium</taxon>
    </lineage>
</organism>
<dbReference type="AlphaFoldDB" id="A0A8T3AV05"/>